<feature type="domain" description="IF rod" evidence="8">
    <location>
        <begin position="27"/>
        <end position="379"/>
    </location>
</feature>
<gene>
    <name evidence="9" type="ORF">PODLI_1B002962</name>
</gene>
<evidence type="ECO:0000256" key="7">
    <source>
        <dbReference type="SAM" id="MobiDB-lite"/>
    </source>
</evidence>
<comment type="subcellular location">
    <subcellularLocation>
        <location evidence="4">Nucleus lamina</location>
    </subcellularLocation>
</comment>
<evidence type="ECO:0000256" key="5">
    <source>
        <dbReference type="RuleBase" id="RU000685"/>
    </source>
</evidence>
<dbReference type="PANTHER" id="PTHR45721:SF16">
    <property type="entry name" value="LAMIN-L(III)"/>
    <property type="match status" value="1"/>
</dbReference>
<feature type="coiled-coil region" evidence="6">
    <location>
        <begin position="205"/>
        <end position="247"/>
    </location>
</feature>
<dbReference type="Proteomes" id="UP001178461">
    <property type="component" value="Chromosome 14"/>
</dbReference>
<organism evidence="9 10">
    <name type="scientific">Podarcis lilfordi</name>
    <name type="common">Lilford's wall lizard</name>
    <dbReference type="NCBI Taxonomy" id="74358"/>
    <lineage>
        <taxon>Eukaryota</taxon>
        <taxon>Metazoa</taxon>
        <taxon>Chordata</taxon>
        <taxon>Craniata</taxon>
        <taxon>Vertebrata</taxon>
        <taxon>Euteleostomi</taxon>
        <taxon>Lepidosauria</taxon>
        <taxon>Squamata</taxon>
        <taxon>Bifurcata</taxon>
        <taxon>Unidentata</taxon>
        <taxon>Episquamata</taxon>
        <taxon>Laterata</taxon>
        <taxon>Lacertibaenia</taxon>
        <taxon>Lacertidae</taxon>
        <taxon>Podarcis</taxon>
    </lineage>
</organism>
<evidence type="ECO:0000313" key="9">
    <source>
        <dbReference type="EMBL" id="CAI5792811.1"/>
    </source>
</evidence>
<dbReference type="Gene3D" id="2.60.40.1260">
    <property type="entry name" value="Lamin Tail domain"/>
    <property type="match status" value="1"/>
</dbReference>
<dbReference type="Gene3D" id="1.20.5.170">
    <property type="match status" value="1"/>
</dbReference>
<dbReference type="GO" id="GO:0051664">
    <property type="term" value="P:nuclear pore localization"/>
    <property type="evidence" value="ECO:0007669"/>
    <property type="project" value="TreeGrafter"/>
</dbReference>
<dbReference type="SMART" id="SM01391">
    <property type="entry name" value="Filament"/>
    <property type="match status" value="1"/>
</dbReference>
<dbReference type="GO" id="GO:0031507">
    <property type="term" value="P:heterochromatin formation"/>
    <property type="evidence" value="ECO:0007669"/>
    <property type="project" value="TreeGrafter"/>
</dbReference>
<evidence type="ECO:0000256" key="4">
    <source>
        <dbReference type="ARBA" id="ARBA00024186"/>
    </source>
</evidence>
<evidence type="ECO:0000256" key="2">
    <source>
        <dbReference type="ARBA" id="ARBA00023054"/>
    </source>
</evidence>
<feature type="compositionally biased region" description="Low complexity" evidence="7">
    <location>
        <begin position="12"/>
        <end position="25"/>
    </location>
</feature>
<protein>
    <submittedName>
        <fullName evidence="9">Laminlamin-LIII-like</fullName>
    </submittedName>
</protein>
<dbReference type="AlphaFoldDB" id="A0AA35LBF6"/>
<dbReference type="InterPro" id="IPR039008">
    <property type="entry name" value="IF_rod_dom"/>
</dbReference>
<dbReference type="PROSITE" id="PS00226">
    <property type="entry name" value="IF_ROD_1"/>
    <property type="match status" value="1"/>
</dbReference>
<dbReference type="InterPro" id="IPR001322">
    <property type="entry name" value="Lamin_tail_dom"/>
</dbReference>
<feature type="coiled-coil region" evidence="6">
    <location>
        <begin position="278"/>
        <end position="319"/>
    </location>
</feature>
<feature type="compositionally biased region" description="Polar residues" evidence="7">
    <location>
        <begin position="389"/>
        <end position="399"/>
    </location>
</feature>
<dbReference type="Pfam" id="PF00038">
    <property type="entry name" value="Filament"/>
    <property type="match status" value="1"/>
</dbReference>
<keyword evidence="2 6" id="KW-0175">Coiled coil</keyword>
<dbReference type="GO" id="GO:0006998">
    <property type="term" value="P:nuclear envelope organization"/>
    <property type="evidence" value="ECO:0007669"/>
    <property type="project" value="TreeGrafter"/>
</dbReference>
<dbReference type="Gene3D" id="1.20.5.1160">
    <property type="entry name" value="Vasodilator-stimulated phosphoprotein"/>
    <property type="match status" value="1"/>
</dbReference>
<evidence type="ECO:0000256" key="1">
    <source>
        <dbReference type="ARBA" id="ARBA00022754"/>
    </source>
</evidence>
<comment type="similarity">
    <text evidence="5">Belongs to the intermediate filament family.</text>
</comment>
<proteinExistence type="inferred from homology"/>
<dbReference type="GO" id="GO:0005200">
    <property type="term" value="F:structural constituent of cytoskeleton"/>
    <property type="evidence" value="ECO:0007669"/>
    <property type="project" value="TreeGrafter"/>
</dbReference>
<dbReference type="PANTHER" id="PTHR45721">
    <property type="entry name" value="LAMIN DM0-RELATED"/>
    <property type="match status" value="1"/>
</dbReference>
<feature type="region of interest" description="Disordered" evidence="7">
    <location>
        <begin position="1"/>
        <end position="25"/>
    </location>
</feature>
<feature type="region of interest" description="Disordered" evidence="7">
    <location>
        <begin position="380"/>
        <end position="406"/>
    </location>
</feature>
<dbReference type="GO" id="GO:0007097">
    <property type="term" value="P:nuclear migration"/>
    <property type="evidence" value="ECO:0007669"/>
    <property type="project" value="TreeGrafter"/>
</dbReference>
<keyword evidence="3" id="KW-0636">Prenylation</keyword>
<dbReference type="SUPFAM" id="SSF64593">
    <property type="entry name" value="Intermediate filament protein, coiled coil region"/>
    <property type="match status" value="1"/>
</dbReference>
<dbReference type="SUPFAM" id="SSF74853">
    <property type="entry name" value="Lamin A/C globular tail domain"/>
    <property type="match status" value="1"/>
</dbReference>
<accession>A0AA35LBF6</accession>
<dbReference type="GO" id="GO:0005652">
    <property type="term" value="C:nuclear lamina"/>
    <property type="evidence" value="ECO:0007669"/>
    <property type="project" value="UniProtKB-SubCell"/>
</dbReference>
<dbReference type="Pfam" id="PF00932">
    <property type="entry name" value="LTD"/>
    <property type="match status" value="1"/>
</dbReference>
<sequence length="573" mass="65163">MASPDSGLGGDSFSSPLLPGPRSSLQQELRQLNDRLAAYLPRVRGLEATRTALQLRLSESEDSRRELGVLRRAYERELAAVREELHGQVLQRAGLQVELETLREEHRRLLARNSKNENDLSLAVARMKDLDAQLRCKEAELTTSLSRQQSLQNHLQKSEREISSLKVMVNHFKSHLQNEMLKRTDIVNQMETLKKEVIFLKNIHEDELKNKKQIYESRIREIESHHHQELESRLLNALKELRQQHEQQICAYKDQVQQNFSAKMENIQRSAARSSDITKAAEEELREAKLRVDSLMSQVATLEARNGDLEARINTLENTILDKQGSSRRCLAEKDREMDRMHQRMQVQLGEHVKLLDMKMGLDLEIGAYRAMLEGEEQRLRVPRPGSESVGTLATTSLGSPVLPRRRRRKRALSECQVHSVCFKTVQHASSSGSISIEHIDKEGQFVKIRNNSDQEQSLSGWTTRRQHGNQSEIMYEFPARCTLGAGQVLTIWGVTESSSPAPGMLVWKSPKSMRGGDSFRIVLFDSAGNQMAEGKLTYVDRGEGDGEMEVAAGEEGMECHTQRNESRTCLII</sequence>
<keyword evidence="1 5" id="KW-0403">Intermediate filament</keyword>
<dbReference type="EMBL" id="OX395139">
    <property type="protein sequence ID" value="CAI5792811.1"/>
    <property type="molecule type" value="Genomic_DNA"/>
</dbReference>
<reference evidence="9" key="1">
    <citation type="submission" date="2022-12" db="EMBL/GenBank/DDBJ databases">
        <authorList>
            <person name="Alioto T."/>
            <person name="Alioto T."/>
            <person name="Gomez Garrido J."/>
        </authorList>
    </citation>
    <scope>NUCLEOTIDE SEQUENCE</scope>
</reference>
<keyword evidence="3" id="KW-0449">Lipoprotein</keyword>
<evidence type="ECO:0000256" key="3">
    <source>
        <dbReference type="ARBA" id="ARBA00023289"/>
    </source>
</evidence>
<evidence type="ECO:0000256" key="6">
    <source>
        <dbReference type="SAM" id="Coils"/>
    </source>
</evidence>
<keyword evidence="10" id="KW-1185">Reference proteome</keyword>
<dbReference type="GO" id="GO:0005882">
    <property type="term" value="C:intermediate filament"/>
    <property type="evidence" value="ECO:0007669"/>
    <property type="project" value="UniProtKB-KW"/>
</dbReference>
<evidence type="ECO:0000313" key="10">
    <source>
        <dbReference type="Proteomes" id="UP001178461"/>
    </source>
</evidence>
<feature type="coiled-coil region" evidence="6">
    <location>
        <begin position="64"/>
        <end position="119"/>
    </location>
</feature>
<dbReference type="GO" id="GO:0090435">
    <property type="term" value="P:protein localization to nuclear envelope"/>
    <property type="evidence" value="ECO:0007669"/>
    <property type="project" value="TreeGrafter"/>
</dbReference>
<dbReference type="InterPro" id="IPR018039">
    <property type="entry name" value="IF_conserved"/>
</dbReference>
<evidence type="ECO:0000259" key="8">
    <source>
        <dbReference type="SMART" id="SM01391"/>
    </source>
</evidence>
<name>A0AA35LBF6_9SAUR</name>
<dbReference type="InterPro" id="IPR036415">
    <property type="entry name" value="Lamin_tail_dom_sf"/>
</dbReference>